<dbReference type="InterPro" id="IPR051122">
    <property type="entry name" value="SDR_DHRS6-like"/>
</dbReference>
<dbReference type="InterPro" id="IPR036291">
    <property type="entry name" value="NAD(P)-bd_dom_sf"/>
</dbReference>
<dbReference type="GO" id="GO:0016491">
    <property type="term" value="F:oxidoreductase activity"/>
    <property type="evidence" value="ECO:0007669"/>
    <property type="project" value="UniProtKB-KW"/>
</dbReference>
<proteinExistence type="inferred from homology"/>
<dbReference type="PANTHER" id="PTHR43477">
    <property type="entry name" value="DIHYDROANTICAPSIN 7-DEHYDROGENASE"/>
    <property type="match status" value="1"/>
</dbReference>
<dbReference type="PANTHER" id="PTHR43477:SF1">
    <property type="entry name" value="DIHYDROANTICAPSIN 7-DEHYDROGENASE"/>
    <property type="match status" value="1"/>
</dbReference>
<name>A0A7U3UVN5_9ACTN</name>
<reference evidence="3 4" key="3">
    <citation type="journal article" date="2011" name="Nat. Chem. Biol.">
        <title>Reveromycin A biosynthesis uses RevG and RevJ for stereospecific spiroacetal formation.</title>
        <authorList>
            <person name="Takahashi S."/>
            <person name="Toyoda A."/>
            <person name="Sekiyama Y."/>
            <person name="Takagi H."/>
            <person name="Nogawa T."/>
            <person name="Uramoto M."/>
            <person name="Suzuki R."/>
            <person name="Koshino H."/>
            <person name="Kumano T."/>
            <person name="Panthee S."/>
            <person name="Dairi T."/>
            <person name="Ishikawa J."/>
            <person name="Ikeda H."/>
            <person name="Sakaki Y."/>
            <person name="Osada H."/>
        </authorList>
    </citation>
    <scope>NUCLEOTIDE SEQUENCE [LARGE SCALE GENOMIC DNA]</scope>
    <source>
        <strain evidence="3 4">SN-593</strain>
    </source>
</reference>
<dbReference type="PRINTS" id="PR00081">
    <property type="entry name" value="GDHRDH"/>
</dbReference>
<evidence type="ECO:0000256" key="1">
    <source>
        <dbReference type="ARBA" id="ARBA00006484"/>
    </source>
</evidence>
<dbReference type="KEGG" id="arev:RVR_6428"/>
<protein>
    <submittedName>
        <fullName evidence="3">Putative short chain dehydrogenase</fullName>
    </submittedName>
</protein>
<reference evidence="3 4" key="4">
    <citation type="journal article" date="2020" name="Sci. Rep.">
        <title>beta-carboline chemical signals induce reveromycin production through a LuxR family regulator in Streptomyces sp. SN-593.</title>
        <authorList>
            <person name="Panthee S."/>
            <person name="Kito N."/>
            <person name="Hayashi T."/>
            <person name="Shimizu T."/>
            <person name="Ishikawa J."/>
            <person name="Hamamoto H."/>
            <person name="Osada H."/>
            <person name="Takahashi S."/>
        </authorList>
    </citation>
    <scope>NUCLEOTIDE SEQUENCE [LARGE SCALE GENOMIC DNA]</scope>
    <source>
        <strain evidence="3 4">SN-593</strain>
    </source>
</reference>
<reference evidence="3 4" key="1">
    <citation type="journal article" date="2010" name="J. Bacteriol.">
        <title>Biochemical characterization of a novel indole prenyltransferase from Streptomyces sp. SN-593.</title>
        <authorList>
            <person name="Takahashi S."/>
            <person name="Takagi H."/>
            <person name="Toyoda A."/>
            <person name="Uramoto M."/>
            <person name="Nogawa T."/>
            <person name="Ueki M."/>
            <person name="Sakaki Y."/>
            <person name="Osada H."/>
        </authorList>
    </citation>
    <scope>NUCLEOTIDE SEQUENCE [LARGE SCALE GENOMIC DNA]</scope>
    <source>
        <strain evidence="3 4">SN-593</strain>
    </source>
</reference>
<organism evidence="3 4">
    <name type="scientific">Actinacidiphila reveromycinica</name>
    <dbReference type="NCBI Taxonomy" id="659352"/>
    <lineage>
        <taxon>Bacteria</taxon>
        <taxon>Bacillati</taxon>
        <taxon>Actinomycetota</taxon>
        <taxon>Actinomycetes</taxon>
        <taxon>Kitasatosporales</taxon>
        <taxon>Streptomycetaceae</taxon>
        <taxon>Actinacidiphila</taxon>
    </lineage>
</organism>
<comment type="similarity">
    <text evidence="1">Belongs to the short-chain dehydrogenases/reductases (SDR) family.</text>
</comment>
<dbReference type="AlphaFoldDB" id="A0A7U3UVN5"/>
<gene>
    <name evidence="3" type="ORF">RVR_6428</name>
</gene>
<dbReference type="SUPFAM" id="SSF51735">
    <property type="entry name" value="NAD(P)-binding Rossmann-fold domains"/>
    <property type="match status" value="1"/>
</dbReference>
<keyword evidence="2" id="KW-0560">Oxidoreductase</keyword>
<accession>A0A7U3UVN5</accession>
<dbReference type="EMBL" id="AP018365">
    <property type="protein sequence ID" value="BBA99697.1"/>
    <property type="molecule type" value="Genomic_DNA"/>
</dbReference>
<dbReference type="Pfam" id="PF13561">
    <property type="entry name" value="adh_short_C2"/>
    <property type="match status" value="1"/>
</dbReference>
<sequence length="242" mass="24512">MALSGQRVVVIGGSSGMGLATARAAARAGAEVTIASSDEGRVAAALAELPDACEGAVVDTRDEEAVAALFARVGELDHVVFTAGDAVRPQPLADLSLEAARQLLEVRFWGTVATVKYAAPRIRPGGSIALTSGTVSVRPVAGAALASGAASATEGLARGLAVELAPIRVNAVRPGAIRTPLWDPVPEPQRAALFSALADQTLTRSIGEAEQIAAAHLYLMENAFVTGTVLTVDGGALLAGSR</sequence>
<evidence type="ECO:0000256" key="2">
    <source>
        <dbReference type="ARBA" id="ARBA00023002"/>
    </source>
</evidence>
<keyword evidence="4" id="KW-1185">Reference proteome</keyword>
<dbReference type="InterPro" id="IPR002347">
    <property type="entry name" value="SDR_fam"/>
</dbReference>
<dbReference type="Gene3D" id="3.40.50.720">
    <property type="entry name" value="NAD(P)-binding Rossmann-like Domain"/>
    <property type="match status" value="1"/>
</dbReference>
<dbReference type="RefSeq" id="WP_202235683.1">
    <property type="nucleotide sequence ID" value="NZ_AP018365.1"/>
</dbReference>
<reference evidence="3 4" key="2">
    <citation type="journal article" date="2011" name="J. Antibiot.">
        <title>Furaquinocins I and J: novel polyketide isoprenoid hybrid compounds from Streptomyces reveromyceticus SN-593.</title>
        <authorList>
            <person name="Panthee S."/>
            <person name="Takahashi S."/>
            <person name="Takagi H."/>
            <person name="Nogawa T."/>
            <person name="Oowada E."/>
            <person name="Uramoto M."/>
            <person name="Osada H."/>
        </authorList>
    </citation>
    <scope>NUCLEOTIDE SEQUENCE [LARGE SCALE GENOMIC DNA]</scope>
    <source>
        <strain evidence="3 4">SN-593</strain>
    </source>
</reference>
<dbReference type="Proteomes" id="UP000595703">
    <property type="component" value="Chromosome"/>
</dbReference>
<evidence type="ECO:0000313" key="4">
    <source>
        <dbReference type="Proteomes" id="UP000595703"/>
    </source>
</evidence>
<evidence type="ECO:0000313" key="3">
    <source>
        <dbReference type="EMBL" id="BBA99697.1"/>
    </source>
</evidence>